<comment type="caution">
    <text evidence="1">The sequence shown here is derived from an EMBL/GenBank/DDBJ whole genome shotgun (WGS) entry which is preliminary data.</text>
</comment>
<organism evidence="1 2">
    <name type="scientific">Peronospora destructor</name>
    <dbReference type="NCBI Taxonomy" id="86335"/>
    <lineage>
        <taxon>Eukaryota</taxon>
        <taxon>Sar</taxon>
        <taxon>Stramenopiles</taxon>
        <taxon>Oomycota</taxon>
        <taxon>Peronosporomycetes</taxon>
        <taxon>Peronosporales</taxon>
        <taxon>Peronosporaceae</taxon>
        <taxon>Peronospora</taxon>
    </lineage>
</organism>
<evidence type="ECO:0000313" key="2">
    <source>
        <dbReference type="Proteomes" id="UP001162029"/>
    </source>
</evidence>
<keyword evidence="2" id="KW-1185">Reference proteome</keyword>
<reference evidence="1" key="1">
    <citation type="submission" date="2022-12" db="EMBL/GenBank/DDBJ databases">
        <authorList>
            <person name="Webb A."/>
        </authorList>
    </citation>
    <scope>NUCLEOTIDE SEQUENCE</scope>
    <source>
        <strain evidence="1">Pd1</strain>
    </source>
</reference>
<dbReference type="EMBL" id="CANTFM010000749">
    <property type="protein sequence ID" value="CAI5729153.1"/>
    <property type="molecule type" value="Genomic_DNA"/>
</dbReference>
<protein>
    <recommendedName>
        <fullName evidence="3">Protein kinase domain-containing protein</fullName>
    </recommendedName>
</protein>
<gene>
    <name evidence="1" type="ORF">PDE001_LOCUS4191</name>
</gene>
<dbReference type="AlphaFoldDB" id="A0AAV0TZ02"/>
<name>A0AAV0TZ02_9STRA</name>
<accession>A0AAV0TZ02</accession>
<evidence type="ECO:0000313" key="1">
    <source>
        <dbReference type="EMBL" id="CAI5729153.1"/>
    </source>
</evidence>
<evidence type="ECO:0008006" key="3">
    <source>
        <dbReference type="Google" id="ProtNLM"/>
    </source>
</evidence>
<dbReference type="SUPFAM" id="SSF56112">
    <property type="entry name" value="Protein kinase-like (PK-like)"/>
    <property type="match status" value="1"/>
</dbReference>
<sequence length="103" mass="11272">MVLLGGTLNVVHFFGAYEDDDNVSFVMERCVGCDVSTRLSEVKEMDLIAGVTHEERAKTRSPLKLIGATSLDEGKFLNNVHGTPLFTAPEVLKHKYAFPSAMG</sequence>
<dbReference type="Proteomes" id="UP001162029">
    <property type="component" value="Unassembled WGS sequence"/>
</dbReference>
<dbReference type="InterPro" id="IPR011009">
    <property type="entry name" value="Kinase-like_dom_sf"/>
</dbReference>
<proteinExistence type="predicted"/>